<feature type="compositionally biased region" description="Polar residues" evidence="2">
    <location>
        <begin position="398"/>
        <end position="409"/>
    </location>
</feature>
<feature type="compositionally biased region" description="Basic and acidic residues" evidence="2">
    <location>
        <begin position="1317"/>
        <end position="1335"/>
    </location>
</feature>
<dbReference type="PANTHER" id="PTHR31008">
    <property type="entry name" value="COP1-INTERACTING PROTEIN-RELATED"/>
    <property type="match status" value="1"/>
</dbReference>
<feature type="region of interest" description="Disordered" evidence="2">
    <location>
        <begin position="1066"/>
        <end position="1087"/>
    </location>
</feature>
<feature type="compositionally biased region" description="Basic and acidic residues" evidence="2">
    <location>
        <begin position="329"/>
        <end position="340"/>
    </location>
</feature>
<feature type="region of interest" description="Disordered" evidence="2">
    <location>
        <begin position="182"/>
        <end position="219"/>
    </location>
</feature>
<feature type="compositionally biased region" description="Polar residues" evidence="2">
    <location>
        <begin position="968"/>
        <end position="991"/>
    </location>
</feature>
<evidence type="ECO:0000313" key="3">
    <source>
        <dbReference type="EMBL" id="KVH88893.1"/>
    </source>
</evidence>
<keyword evidence="1" id="KW-0175">Coiled coil</keyword>
<evidence type="ECO:0000313" key="4">
    <source>
        <dbReference type="Proteomes" id="UP000243975"/>
    </source>
</evidence>
<name>A0A103XDX4_CYNCS</name>
<protein>
    <submittedName>
        <fullName evidence="3">Uncharacterized protein</fullName>
    </submittedName>
</protein>
<dbReference type="OMA" id="GKMFMEA"/>
<feature type="region of interest" description="Disordered" evidence="2">
    <location>
        <begin position="1114"/>
        <end position="1145"/>
    </location>
</feature>
<feature type="compositionally biased region" description="Polar residues" evidence="2">
    <location>
        <begin position="341"/>
        <end position="361"/>
    </location>
</feature>
<feature type="compositionally biased region" description="Polar residues" evidence="2">
    <location>
        <begin position="1072"/>
        <end position="1083"/>
    </location>
</feature>
<feature type="region of interest" description="Disordered" evidence="2">
    <location>
        <begin position="273"/>
        <end position="361"/>
    </location>
</feature>
<sequence length="1366" mass="150979">MKSDTPLDYAAFQLSPKRSRCELFVSSGGNTEKLASGLLKPFVTHLKVAEEQVALALQSIRLEVDRHKNVESWFTKGTLERFVRFVSTPEVLELVSTLDAEMSQLEAARRIYSQELLRAIDVRLATVKQDLATSCARAEAAGFNHETVADLQLFAERFGATRLNQAASKYVSLYHTRPDLFNNPSFNSDQPIHHDPPTTTATFEQASTTSHPLKSLSSSATFPLTRAGASTTQDSTVHADDSVFVKKEEGEDPPVQTSSRRLSVQDRINLFENKQKEVAPATGSGSKPAVTKPDLRRLSSDVSHSNSPPPPPPAVLRRWSGASDIIDLTCDRKDDQKDTPTDVSNDQEIGSSNLSKGGTSSTIQLVKSETSVGSNQLTSTLETTQSLTYLIKSEDVSSESQVKPGSRINSFRGDQVKFDPSTVGPSEESDLATMTLRAPPKKTAPDSGYPGGGSGSKIQEAFAASQQRQLEVGLLRSQPKLNTSSESEEVRKKEEEQIVESGPQKLKFQKQVKKDDGGYAYGYSSTPPSGKLYQGQYGSMLMEASTEQVHRSRQLKGNQELNDELQIKANELEKLFAEHKLRVPGDQPNPTRQKKASDVEPDQITRFSYRKQVADPVLEQQMTFESPVPVMETDDQNHNYLVAKVGFSEELRGNLYVSYMKKRDTRLRELWDSNRAEKEARMKAMHDSLECHTTEMKAKLSWSADRQNSVSSAQRRAERLRSFNARSALKREEVSLFLLLYSTVYISNDPLDFGQLQDDGDLSEFSEMKPSGFCVSRNIQGKKPSPAIPRSAPKLASGSGRRRAQPDNPLAQSVPNFSDLRKENTKPYSTASKAAARSQLRNYTRSRSTNEEVPSVKEEKSRRSQSLRKTGMTSLEISEGVNEEQGEGGRMKFSKTVEPKRFLRKNTGIGPGSGSVIAKMKASMVSEAMNNEEEYDKQVIEPNVIKDDGEEELDAMETEDQDVVDGVESQTSPESEALINSGSENGSTSQSFLQVDHTLVAELPATVNSAFLVQESPGESPMSWNSRTNYPFSYAHEASDADADASPIRSPASWNLQEADAARMRKKWGMTQKPTLANSSGLQSRKDMTKGFKRLLKFGRKSRNTESLADYISATTSEGDDDTEDGRDPANRSSEDLRKSRMGYSQPEVSFNESDFYEFDSSTSGKLPTEGGSSVSKNHQRFWVLKNDRWIIVAADFRSAGRLQKIDMLSSNETKTGIIMGESHITFRYSDGVAKTVGGRSREDAAAVAGDWAEPICGEESGNPSIDCNFLEDPESNNLLKPQAVNRGGRPISLYVRRVEKGQKLLTVYSALQDAAQEEKEKSVGPKRSPSEPGHHPQNLAGCVRVGSIKAQQKVKQTKVEDHNGY</sequence>
<feature type="compositionally biased region" description="Basic and acidic residues" evidence="2">
    <location>
        <begin position="1126"/>
        <end position="1139"/>
    </location>
</feature>
<feature type="coiled-coil region" evidence="1">
    <location>
        <begin position="555"/>
        <end position="582"/>
    </location>
</feature>
<dbReference type="EMBL" id="LEKV01005327">
    <property type="protein sequence ID" value="KVH88893.1"/>
    <property type="molecule type" value="Genomic_DNA"/>
</dbReference>
<proteinExistence type="predicted"/>
<feature type="compositionally biased region" description="Basic and acidic residues" evidence="2">
    <location>
        <begin position="848"/>
        <end position="862"/>
    </location>
</feature>
<evidence type="ECO:0000256" key="2">
    <source>
        <dbReference type="SAM" id="MobiDB-lite"/>
    </source>
</evidence>
<comment type="caution">
    <text evidence="3">The sequence shown here is derived from an EMBL/GenBank/DDBJ whole genome shotgun (WGS) entry which is preliminary data.</text>
</comment>
<dbReference type="Gramene" id="KVH88893">
    <property type="protein sequence ID" value="KVH88893"/>
    <property type="gene ID" value="Ccrd_024878"/>
</dbReference>
<dbReference type="Proteomes" id="UP000243975">
    <property type="component" value="Unassembled WGS sequence"/>
</dbReference>
<reference evidence="3 4" key="1">
    <citation type="journal article" date="2016" name="Sci. Rep.">
        <title>The genome sequence of the outbreeding globe artichoke constructed de novo incorporating a phase-aware low-pass sequencing strategy of F1 progeny.</title>
        <authorList>
            <person name="Scaglione D."/>
            <person name="Reyes-Chin-Wo S."/>
            <person name="Acquadro A."/>
            <person name="Froenicke L."/>
            <person name="Portis E."/>
            <person name="Beitel C."/>
            <person name="Tirone M."/>
            <person name="Mauro R."/>
            <person name="Lo Monaco A."/>
            <person name="Mauromicale G."/>
            <person name="Faccioli P."/>
            <person name="Cattivelli L."/>
            <person name="Rieseberg L."/>
            <person name="Michelmore R."/>
            <person name="Lanteri S."/>
        </authorList>
    </citation>
    <scope>NUCLEOTIDE SEQUENCE [LARGE SCALE GENOMIC DNA]</scope>
    <source>
        <strain evidence="3">2C</strain>
    </source>
</reference>
<feature type="compositionally biased region" description="Acidic residues" evidence="2">
    <location>
        <begin position="949"/>
        <end position="965"/>
    </location>
</feature>
<feature type="region of interest" description="Disordered" evidence="2">
    <location>
        <begin position="475"/>
        <end position="504"/>
    </location>
</feature>
<feature type="region of interest" description="Disordered" evidence="2">
    <location>
        <begin position="1317"/>
        <end position="1344"/>
    </location>
</feature>
<dbReference type="PANTHER" id="PTHR31008:SF15">
    <property type="entry name" value="GPI-ANCHORED ADHESIN-LIKE PROTEIN"/>
    <property type="match status" value="1"/>
</dbReference>
<feature type="compositionally biased region" description="Polar residues" evidence="2">
    <location>
        <begin position="867"/>
        <end position="876"/>
    </location>
</feature>
<gene>
    <name evidence="3" type="ORF">Ccrd_024878</name>
</gene>
<evidence type="ECO:0000256" key="1">
    <source>
        <dbReference type="SAM" id="Coils"/>
    </source>
</evidence>
<keyword evidence="4" id="KW-1185">Reference proteome</keyword>
<feature type="region of interest" description="Disordered" evidence="2">
    <location>
        <begin position="949"/>
        <end position="991"/>
    </location>
</feature>
<accession>A0A103XDX4</accession>
<feature type="region of interest" description="Disordered" evidence="2">
    <location>
        <begin position="395"/>
        <end position="457"/>
    </location>
</feature>
<organism evidence="3 4">
    <name type="scientific">Cynara cardunculus var. scolymus</name>
    <name type="common">Globe artichoke</name>
    <name type="synonym">Cynara scolymus</name>
    <dbReference type="NCBI Taxonomy" id="59895"/>
    <lineage>
        <taxon>Eukaryota</taxon>
        <taxon>Viridiplantae</taxon>
        <taxon>Streptophyta</taxon>
        <taxon>Embryophyta</taxon>
        <taxon>Tracheophyta</taxon>
        <taxon>Spermatophyta</taxon>
        <taxon>Magnoliopsida</taxon>
        <taxon>eudicotyledons</taxon>
        <taxon>Gunneridae</taxon>
        <taxon>Pentapetalae</taxon>
        <taxon>asterids</taxon>
        <taxon>campanulids</taxon>
        <taxon>Asterales</taxon>
        <taxon>Asteraceae</taxon>
        <taxon>Carduoideae</taxon>
        <taxon>Cardueae</taxon>
        <taxon>Carduinae</taxon>
        <taxon>Cynara</taxon>
    </lineage>
</organism>
<feature type="compositionally biased region" description="Low complexity" evidence="2">
    <location>
        <begin position="198"/>
        <end position="210"/>
    </location>
</feature>
<feature type="compositionally biased region" description="Basic and acidic residues" evidence="2">
    <location>
        <begin position="887"/>
        <end position="901"/>
    </location>
</feature>
<dbReference type="STRING" id="59895.A0A103XDX4"/>
<feature type="region of interest" description="Disordered" evidence="2">
    <location>
        <begin position="775"/>
        <end position="915"/>
    </location>
</feature>